<proteinExistence type="inferred from homology"/>
<dbReference type="GO" id="GO:0016881">
    <property type="term" value="F:acid-amino acid ligase activity"/>
    <property type="evidence" value="ECO:0007669"/>
    <property type="project" value="UniProtKB-ARBA"/>
</dbReference>
<dbReference type="InterPro" id="IPR022770">
    <property type="entry name" value="IucA/IucC-like_C"/>
</dbReference>
<dbReference type="InterPro" id="IPR037455">
    <property type="entry name" value="LucA/IucC-like"/>
</dbReference>
<organism evidence="7 8">
    <name type="scientific">Nocardioides flavescens</name>
    <dbReference type="NCBI Taxonomy" id="2691959"/>
    <lineage>
        <taxon>Bacteria</taxon>
        <taxon>Bacillati</taxon>
        <taxon>Actinomycetota</taxon>
        <taxon>Actinomycetes</taxon>
        <taxon>Propionibacteriales</taxon>
        <taxon>Nocardioidaceae</taxon>
        <taxon>Nocardioides</taxon>
    </lineage>
</organism>
<keyword evidence="8" id="KW-1185">Reference proteome</keyword>
<dbReference type="EMBL" id="WUEK01000005">
    <property type="protein sequence ID" value="MXG89780.1"/>
    <property type="molecule type" value="Genomic_DNA"/>
</dbReference>
<dbReference type="Pfam" id="PF13523">
    <property type="entry name" value="Acetyltransf_8"/>
    <property type="match status" value="1"/>
</dbReference>
<evidence type="ECO:0000259" key="6">
    <source>
        <dbReference type="SMART" id="SM01006"/>
    </source>
</evidence>
<evidence type="ECO:0000313" key="7">
    <source>
        <dbReference type="EMBL" id="MXG89780.1"/>
    </source>
</evidence>
<name>A0A6L7ESX3_9ACTN</name>
<comment type="pathway">
    <text evidence="2">Siderophore biosynthesis; mycobactin biosynthesis.</text>
</comment>
<comment type="caution">
    <text evidence="7">The sequence shown here is derived from an EMBL/GenBank/DDBJ whole genome shotgun (WGS) entry which is preliminary data.</text>
</comment>
<dbReference type="Gene3D" id="3.30.310.280">
    <property type="match status" value="1"/>
</dbReference>
<reference evidence="7 8" key="1">
    <citation type="submission" date="2019-12" db="EMBL/GenBank/DDBJ databases">
        <authorList>
            <person name="Kun Z."/>
        </authorList>
    </citation>
    <scope>NUCLEOTIDE SEQUENCE [LARGE SCALE GENOMIC DNA]</scope>
    <source>
        <strain evidence="7 8">YIM 123512</strain>
    </source>
</reference>
<dbReference type="Proteomes" id="UP000473325">
    <property type="component" value="Unassembled WGS sequence"/>
</dbReference>
<dbReference type="InterPro" id="IPR007310">
    <property type="entry name" value="Aerobactin_biosyn_IucA/IucC_N"/>
</dbReference>
<dbReference type="InterPro" id="IPR019432">
    <property type="entry name" value="Acyltransferase_MbtK/IucB-like"/>
</dbReference>
<feature type="domain" description="Acyltransferase MbtK/IucB-like conserved" evidence="6">
    <location>
        <begin position="15"/>
        <end position="62"/>
    </location>
</feature>
<gene>
    <name evidence="7" type="ORF">GRQ65_09475</name>
</gene>
<sequence length="750" mass="82444">MTFTHPTAVGTHTLEPLDVDRDAELLHGWVTHPRSRFWGMLDADIDRVRAEYAAIAASGHHRAWLGRVDGVAAYLVETYDPAHSELAAHYDVLDGDLGMHVLVAPTESPVRGFTDAVFETVMAFCDGPLRARRVVVEPDERNDAVRAKNVAAGFVEGRVVDLHDKRAVLSFRARPPLAHLRVDHLAVAQRHLVTKALTEFAHERLVAPERVGAGWRLVTGGSTYDFDAEVLPLEHWAVDPASVRRTVDGEPTDLDVLDLVSELQPLLGIPDELVGTYLEELSSTLASAMWKRRHSTLSARDLVDADFQTVEAAMSEGHPSFVANNGRIGFGVDDHDRYAPESGRPVRLEWVAARRDATHLALGAGVSAGDVQPGEVVERMRERGLDPEQYVAVPVHPWQLEHRLAVTFAPDVARGDLVPLGPTTSRYQAQQSIRTFFDLDHPERPYVKVALAIQNMGFLRGLSPAYMRVTPAINDWVHEVVSGDPLLGDCGFSVLREIASVGYTGDAYHRAAPPSPHRKMVAALWRESPVPSLAPGERLATMASLLHRDADGRPLVVELVRASGLPVETWVAAYLRAYLRPLLHCLRVHDLAFMPHGENLILVLRDHVPVRAVMKDIGEEVGVLADRPVPAGIERIRQAVDDESAALCIQTDVFDGVLRHLCAILDGAGELPAAEFWRLVADCVHEHRDDTGAAGRDLDLFAPSFPHSCLNRLQLRDTRQMVDLADLDASLMYAGRMPNPLAAHARVSAG</sequence>
<keyword evidence="7" id="KW-0808">Transferase</keyword>
<protein>
    <recommendedName>
        <fullName evidence="4">Lysine N-acyltransferase MbtK</fullName>
    </recommendedName>
    <alternativeName>
        <fullName evidence="5">Mycobactin synthase protein K</fullName>
    </alternativeName>
</protein>
<dbReference type="GO" id="GO:0016746">
    <property type="term" value="F:acyltransferase activity"/>
    <property type="evidence" value="ECO:0007669"/>
    <property type="project" value="InterPro"/>
</dbReference>
<dbReference type="RefSeq" id="WP_160877577.1">
    <property type="nucleotide sequence ID" value="NZ_WUEK01000005.1"/>
</dbReference>
<evidence type="ECO:0000313" key="8">
    <source>
        <dbReference type="Proteomes" id="UP000473325"/>
    </source>
</evidence>
<dbReference type="Pfam" id="PF04183">
    <property type="entry name" value="IucA_IucC"/>
    <property type="match status" value="1"/>
</dbReference>
<dbReference type="InterPro" id="IPR016181">
    <property type="entry name" value="Acyl_CoA_acyltransferase"/>
</dbReference>
<evidence type="ECO:0000256" key="2">
    <source>
        <dbReference type="ARBA" id="ARBA00005102"/>
    </source>
</evidence>
<dbReference type="UniPathway" id="UPA00011"/>
<dbReference type="SMART" id="SM01006">
    <property type="entry name" value="AlcB"/>
    <property type="match status" value="1"/>
</dbReference>
<evidence type="ECO:0000256" key="1">
    <source>
        <dbReference type="ARBA" id="ARBA00003818"/>
    </source>
</evidence>
<dbReference type="PANTHER" id="PTHR34384:SF6">
    <property type="entry name" value="STAPHYLOFERRIN B SYNTHASE"/>
    <property type="match status" value="1"/>
</dbReference>
<dbReference type="Gene3D" id="1.10.510.40">
    <property type="match status" value="1"/>
</dbReference>
<comment type="similarity">
    <text evidence="3">Belongs to the IucA/IucC family.</text>
</comment>
<evidence type="ECO:0000256" key="5">
    <source>
        <dbReference type="ARBA" id="ARBA00031122"/>
    </source>
</evidence>
<dbReference type="PANTHER" id="PTHR34384">
    <property type="entry name" value="L-2,3-DIAMINOPROPANOATE--CITRATE LIGASE"/>
    <property type="match status" value="1"/>
</dbReference>
<dbReference type="Gene3D" id="3.40.630.30">
    <property type="match status" value="1"/>
</dbReference>
<comment type="function">
    <text evidence="1">Acyltransferase required for the direct transfer of medium- to long-chain fatty acyl moieties from a carrier protein (MbtL) on to the epsilon-amino group of lysine residue in the mycobactin core.</text>
</comment>
<dbReference type="GO" id="GO:0019290">
    <property type="term" value="P:siderophore biosynthetic process"/>
    <property type="evidence" value="ECO:0007669"/>
    <property type="project" value="InterPro"/>
</dbReference>
<dbReference type="Gene3D" id="6.10.250.3370">
    <property type="match status" value="1"/>
</dbReference>
<accession>A0A6L7ESX3</accession>
<evidence type="ECO:0000256" key="3">
    <source>
        <dbReference type="ARBA" id="ARBA00007832"/>
    </source>
</evidence>
<dbReference type="AlphaFoldDB" id="A0A6L7ESX3"/>
<evidence type="ECO:0000256" key="4">
    <source>
        <dbReference type="ARBA" id="ARBA00020586"/>
    </source>
</evidence>
<dbReference type="Pfam" id="PF06276">
    <property type="entry name" value="FhuF"/>
    <property type="match status" value="1"/>
</dbReference>
<dbReference type="SUPFAM" id="SSF55729">
    <property type="entry name" value="Acyl-CoA N-acyltransferases (Nat)"/>
    <property type="match status" value="1"/>
</dbReference>